<protein>
    <recommendedName>
        <fullName evidence="3">Sulfotransferase family protein</fullName>
    </recommendedName>
</protein>
<evidence type="ECO:0000313" key="1">
    <source>
        <dbReference type="EMBL" id="MBX7482677.1"/>
    </source>
</evidence>
<gene>
    <name evidence="1" type="ORF">K3174_09040</name>
</gene>
<proteinExistence type="predicted"/>
<dbReference type="EMBL" id="JAIGNO010000004">
    <property type="protein sequence ID" value="MBX7482677.1"/>
    <property type="molecule type" value="Genomic_DNA"/>
</dbReference>
<dbReference type="PANTHER" id="PTHR36978">
    <property type="entry name" value="P-LOOP CONTAINING NUCLEOTIDE TRIPHOSPHATE HYDROLASE"/>
    <property type="match status" value="1"/>
</dbReference>
<sequence>MKVLGIGWAKTGTTSLGNALKLLGYNHKSQDLPLVSYLRTSEEERIYELAKQYDSFEDWPWLLLYRQFDERFPGTKFILTLRDSESWIISYRKQLARSNQGQQASEWRSKLYDLPFPNVTDRQLIDRYERHITDVRAYFADRPDDLLMVNWAKGDGWAELCGFLGKPVPNVPFPHANVAPRFPTLRRLARPLKRAIGMR</sequence>
<dbReference type="Proteomes" id="UP000755104">
    <property type="component" value="Unassembled WGS sequence"/>
</dbReference>
<reference evidence="1 2" key="1">
    <citation type="submission" date="2021-08" db="EMBL/GenBank/DDBJ databases">
        <title>Comparative Genomics Analysis of the Genus Qipengyuania Reveals Extensive Genetic Diversity and Metabolic Versatility, Including the Description of Fifteen Novel Species.</title>
        <authorList>
            <person name="Liu Y."/>
        </authorList>
    </citation>
    <scope>NUCLEOTIDE SEQUENCE [LARGE SCALE GENOMIC DNA]</scope>
    <source>
        <strain evidence="1 2">6D47A</strain>
    </source>
</reference>
<keyword evidence="2" id="KW-1185">Reference proteome</keyword>
<dbReference type="PANTHER" id="PTHR36978:SF4">
    <property type="entry name" value="P-LOOP CONTAINING NUCLEOSIDE TRIPHOSPHATE HYDROLASE PROTEIN"/>
    <property type="match status" value="1"/>
</dbReference>
<dbReference type="InterPro" id="IPR027417">
    <property type="entry name" value="P-loop_NTPase"/>
</dbReference>
<dbReference type="Gene3D" id="3.40.50.300">
    <property type="entry name" value="P-loop containing nucleotide triphosphate hydrolases"/>
    <property type="match status" value="1"/>
</dbReference>
<dbReference type="Pfam" id="PF17784">
    <property type="entry name" value="Sulfotransfer_4"/>
    <property type="match status" value="1"/>
</dbReference>
<name>A0ABS7J5R1_9SPHN</name>
<evidence type="ECO:0000313" key="2">
    <source>
        <dbReference type="Proteomes" id="UP000755104"/>
    </source>
</evidence>
<organism evidence="1 2">
    <name type="scientific">Qipengyuania qiaonensis</name>
    <dbReference type="NCBI Taxonomy" id="2867240"/>
    <lineage>
        <taxon>Bacteria</taxon>
        <taxon>Pseudomonadati</taxon>
        <taxon>Pseudomonadota</taxon>
        <taxon>Alphaproteobacteria</taxon>
        <taxon>Sphingomonadales</taxon>
        <taxon>Erythrobacteraceae</taxon>
        <taxon>Qipengyuania</taxon>
    </lineage>
</organism>
<dbReference type="InterPro" id="IPR040632">
    <property type="entry name" value="Sulfotransfer_4"/>
</dbReference>
<dbReference type="RefSeq" id="WP_221557917.1">
    <property type="nucleotide sequence ID" value="NZ_JAIGNO010000004.1"/>
</dbReference>
<dbReference type="SUPFAM" id="SSF52540">
    <property type="entry name" value="P-loop containing nucleoside triphosphate hydrolases"/>
    <property type="match status" value="1"/>
</dbReference>
<accession>A0ABS7J5R1</accession>
<comment type="caution">
    <text evidence="1">The sequence shown here is derived from an EMBL/GenBank/DDBJ whole genome shotgun (WGS) entry which is preliminary data.</text>
</comment>
<evidence type="ECO:0008006" key="3">
    <source>
        <dbReference type="Google" id="ProtNLM"/>
    </source>
</evidence>